<dbReference type="Proteomes" id="UP000504632">
    <property type="component" value="Chromosome 2"/>
</dbReference>
<dbReference type="OrthoDB" id="8860305at2759"/>
<feature type="region of interest" description="Disordered" evidence="1">
    <location>
        <begin position="183"/>
        <end position="348"/>
    </location>
</feature>
<evidence type="ECO:0000256" key="1">
    <source>
        <dbReference type="SAM" id="MobiDB-lite"/>
    </source>
</evidence>
<feature type="compositionally biased region" description="Basic and acidic residues" evidence="1">
    <location>
        <begin position="519"/>
        <end position="544"/>
    </location>
</feature>
<keyword evidence="3" id="KW-1185">Reference proteome</keyword>
<feature type="compositionally biased region" description="Basic and acidic residues" evidence="1">
    <location>
        <begin position="268"/>
        <end position="279"/>
    </location>
</feature>
<dbReference type="PANTHER" id="PTHR15871">
    <property type="entry name" value="PH DOMAIN-CONTAINING PROTEIN"/>
    <property type="match status" value="1"/>
</dbReference>
<evidence type="ECO:0000313" key="4">
    <source>
        <dbReference type="RefSeq" id="XP_030620962.1"/>
    </source>
</evidence>
<dbReference type="FunCoup" id="A0A6J2UNV4">
    <property type="interactions" value="8"/>
</dbReference>
<dbReference type="AlphaFoldDB" id="A0A6J2UNV4"/>
<proteinExistence type="predicted"/>
<dbReference type="InParanoid" id="A0A6J2UNV4"/>
<feature type="region of interest" description="Disordered" evidence="1">
    <location>
        <begin position="367"/>
        <end position="449"/>
    </location>
</feature>
<feature type="domain" description="PH" evidence="2">
    <location>
        <begin position="17"/>
        <end position="120"/>
    </location>
</feature>
<feature type="region of interest" description="Disordered" evidence="1">
    <location>
        <begin position="478"/>
        <end position="630"/>
    </location>
</feature>
<feature type="compositionally biased region" description="Polar residues" evidence="1">
    <location>
        <begin position="545"/>
        <end position="557"/>
    </location>
</feature>
<protein>
    <submittedName>
        <fullName evidence="4">Pleckstrin homology domain-containing family O member 2</fullName>
    </submittedName>
</protein>
<dbReference type="Gene3D" id="2.30.29.30">
    <property type="entry name" value="Pleckstrin-homology domain (PH domain)/Phosphotyrosine-binding domain (PTB)"/>
    <property type="match status" value="1"/>
</dbReference>
<feature type="region of interest" description="Disordered" evidence="1">
    <location>
        <begin position="1"/>
        <end position="21"/>
    </location>
</feature>
<dbReference type="InterPro" id="IPR001849">
    <property type="entry name" value="PH_domain"/>
</dbReference>
<sequence>MEDGVKEDTAKPKEVKPTDKAGWLKKSSGKFLASYKDRYIQLDRTEILVYESDDLKNCLERVDLENYDKCHELRSAFKKKNRLVLIRGQKSGNKVHDIKLQAQTPEEKEAWIKALSDGINRAKNKIFDEVKVNEECSLEHVTRNRPKGNRARRPPTRIHMKEVASVSSDGILRLDLDDAESTPNGTHYLNLEGNGAQAAEKKPVASSKTDGIPEETKAESSVTQQKILKPPMPPLKENSASEEPGDESTTEEMAPPKKILKPPMPPSKEQKPRENKEEETTNVSLEASSPPKNLQPPTPPTQNTKPSLTAVLEDKDIPKMQADSSGSEEKDNLEEVAPDVQKGNEKGEALATVDDVTICLPSNILKPQGVMWDSSNTTNEEHSAKQGAPESAIPASESKESSNTAKDVTTANVTPIKPATQLTATTLVSPEPVKKGPGPPAPPKKKPLKPVLKMEECTNNLSSVENLQSVSTSTSVVSESAHDVKDDAKHIALEPKSERKVVILSLNDMGKSAGPCDLSTEHKDVEEKSVDSGQHSADESESSDHVTSSAVALQVSDQDFDGETSKNDTELSDSQVQSTDEDPFALPSVMTPDSTQESSIDSCASSSQNIAQNKCAAQSPHPPVPIKPPIKRRSASLVDLLSEPSENRKWPAGELPVSLPGSDMKELQNKVSLELEKTGELLDAIVTKQPSEAEKESLSEGGPTPEILLSTAMEKLRKADEFLREAKSFTEPRQFDKKSKRSSW</sequence>
<dbReference type="GO" id="GO:0071888">
    <property type="term" value="P:macrophage apoptotic process"/>
    <property type="evidence" value="ECO:0007669"/>
    <property type="project" value="TreeGrafter"/>
</dbReference>
<dbReference type="InterPro" id="IPR011993">
    <property type="entry name" value="PH-like_dom_sf"/>
</dbReference>
<feature type="compositionally biased region" description="Polar residues" evidence="1">
    <location>
        <begin position="401"/>
        <end position="413"/>
    </location>
</feature>
<dbReference type="RefSeq" id="XP_030620962.1">
    <property type="nucleotide sequence ID" value="XM_030765102.1"/>
</dbReference>
<dbReference type="CDD" id="cd13317">
    <property type="entry name" value="PH_PLEKHO1_PLEKHO2"/>
    <property type="match status" value="1"/>
</dbReference>
<dbReference type="Pfam" id="PF00169">
    <property type="entry name" value="PH"/>
    <property type="match status" value="1"/>
</dbReference>
<dbReference type="PANTHER" id="PTHR15871:SF2">
    <property type="entry name" value="PLECKSTRIN HOMOLOGY DOMAIN-CONTAINING FAMILY O MEMBER 2"/>
    <property type="match status" value="1"/>
</dbReference>
<dbReference type="InterPro" id="IPR043448">
    <property type="entry name" value="PKHO1/2"/>
</dbReference>
<dbReference type="SMART" id="SM00233">
    <property type="entry name" value="PH"/>
    <property type="match status" value="1"/>
</dbReference>
<dbReference type="SUPFAM" id="SSF50729">
    <property type="entry name" value="PH domain-like"/>
    <property type="match status" value="1"/>
</dbReference>
<gene>
    <name evidence="4" type="primary">plekho2</name>
</gene>
<dbReference type="CTD" id="80301"/>
<name>A0A6J2UNV4_CHACN</name>
<feature type="compositionally biased region" description="Polar residues" evidence="1">
    <location>
        <begin position="591"/>
        <end position="616"/>
    </location>
</feature>
<accession>A0A6J2UNV4</accession>
<reference evidence="4" key="1">
    <citation type="submission" date="2025-08" db="UniProtKB">
        <authorList>
            <consortium name="RefSeq"/>
        </authorList>
    </citation>
    <scope>IDENTIFICATION</scope>
</reference>
<evidence type="ECO:0000259" key="2">
    <source>
        <dbReference type="PROSITE" id="PS50003"/>
    </source>
</evidence>
<feature type="compositionally biased region" description="Basic and acidic residues" evidence="1">
    <location>
        <begin position="1"/>
        <end position="19"/>
    </location>
</feature>
<dbReference type="GeneID" id="115804591"/>
<feature type="compositionally biased region" description="Basic and acidic residues" evidence="1">
    <location>
        <begin position="480"/>
        <end position="501"/>
    </location>
</feature>
<evidence type="ECO:0000313" key="3">
    <source>
        <dbReference type="Proteomes" id="UP000504632"/>
    </source>
</evidence>
<organism evidence="3 4">
    <name type="scientific">Chanos chanos</name>
    <name type="common">Milkfish</name>
    <name type="synonym">Mugil chanos</name>
    <dbReference type="NCBI Taxonomy" id="29144"/>
    <lineage>
        <taxon>Eukaryota</taxon>
        <taxon>Metazoa</taxon>
        <taxon>Chordata</taxon>
        <taxon>Craniata</taxon>
        <taxon>Vertebrata</taxon>
        <taxon>Euteleostomi</taxon>
        <taxon>Actinopterygii</taxon>
        <taxon>Neopterygii</taxon>
        <taxon>Teleostei</taxon>
        <taxon>Ostariophysi</taxon>
        <taxon>Gonorynchiformes</taxon>
        <taxon>Chanidae</taxon>
        <taxon>Chanos</taxon>
    </lineage>
</organism>
<dbReference type="PROSITE" id="PS50003">
    <property type="entry name" value="PH_DOMAIN"/>
    <property type="match status" value="1"/>
</dbReference>